<evidence type="ECO:0000313" key="3">
    <source>
        <dbReference type="Proteomes" id="UP000479938"/>
    </source>
</evidence>
<keyword evidence="1" id="KW-0732">Signal</keyword>
<evidence type="ECO:0000313" key="2">
    <source>
        <dbReference type="EMBL" id="CAA9197278.1"/>
    </source>
</evidence>
<name>A0A6J4GDI2_9FLAO</name>
<dbReference type="InterPro" id="IPR022298">
    <property type="entry name" value="Conjug_transposon_TraN"/>
</dbReference>
<dbReference type="NCBIfam" id="TIGR03780">
    <property type="entry name" value="Bac_Flav_CT_N"/>
    <property type="match status" value="1"/>
</dbReference>
<dbReference type="Pfam" id="PF13595">
    <property type="entry name" value="DUF4138"/>
    <property type="match status" value="1"/>
</dbReference>
<dbReference type="EMBL" id="CADCSU010000068">
    <property type="protein sequence ID" value="CAA9197278.1"/>
    <property type="molecule type" value="Genomic_DNA"/>
</dbReference>
<proteinExistence type="predicted"/>
<gene>
    <name evidence="2" type="ORF">FLA105534_01553</name>
</gene>
<evidence type="ECO:0008006" key="4">
    <source>
        <dbReference type="Google" id="ProtNLM"/>
    </source>
</evidence>
<sequence>MKNRNLWFLPFMALISMAVFGQRSSSQAEFINLQIAQLKTTSLVFPYPIKSIDKGSSEVLIQKAKGVENILLVKAGKENFSQTNLTVVTTEGKLYGFVLNYDEQCPDMNFLADSASALNADIVFTLDNENKKKILQYAQLALIKKKKLNGMSHNRFNIGLRLTGIFIYQDVIYLRLLLGNKSKINFDIDQLRFFIRDQRKSTRTASQEIEISPILMTSELIKIPERSELSLVCALPKFTIGERKYLTIELLEKNGQRQLGLDIKDHQLMDLEILSAL</sequence>
<organism evidence="2 3">
    <name type="scientific">Flavobacterium bizetiae</name>
    <dbReference type="NCBI Taxonomy" id="2704140"/>
    <lineage>
        <taxon>Bacteria</taxon>
        <taxon>Pseudomonadati</taxon>
        <taxon>Bacteroidota</taxon>
        <taxon>Flavobacteriia</taxon>
        <taxon>Flavobacteriales</taxon>
        <taxon>Flavobacteriaceae</taxon>
        <taxon>Flavobacterium</taxon>
    </lineage>
</organism>
<dbReference type="RefSeq" id="WP_173970228.1">
    <property type="nucleotide sequence ID" value="NZ_CADCSU010000068.1"/>
</dbReference>
<feature type="chain" id="PRO_5026913218" description="Conjugative transposon protein TraN" evidence="1">
    <location>
        <begin position="22"/>
        <end position="277"/>
    </location>
</feature>
<evidence type="ECO:0000256" key="1">
    <source>
        <dbReference type="SAM" id="SignalP"/>
    </source>
</evidence>
<keyword evidence="3" id="KW-1185">Reference proteome</keyword>
<protein>
    <recommendedName>
        <fullName evidence="4">Conjugative transposon protein TraN</fullName>
    </recommendedName>
</protein>
<dbReference type="Proteomes" id="UP000479938">
    <property type="component" value="Unassembled WGS sequence"/>
</dbReference>
<accession>A0A6J4GDI2</accession>
<dbReference type="AlphaFoldDB" id="A0A6J4GDI2"/>
<feature type="signal peptide" evidence="1">
    <location>
        <begin position="1"/>
        <end position="21"/>
    </location>
</feature>
<reference evidence="2 3" key="1">
    <citation type="submission" date="2020-02" db="EMBL/GenBank/DDBJ databases">
        <authorList>
            <person name="Criscuolo A."/>
        </authorList>
    </citation>
    <scope>NUCLEOTIDE SEQUENCE [LARGE SCALE GENOMIC DNA]</scope>
    <source>
        <strain evidence="2">CIP105534</strain>
    </source>
</reference>